<accession>A0A410QFY1</accession>
<dbReference type="EMBL" id="CP035282">
    <property type="protein sequence ID" value="QAT62734.1"/>
    <property type="molecule type" value="Genomic_DNA"/>
</dbReference>
<keyword evidence="6" id="KW-0479">Metal-binding</keyword>
<comment type="catalytic activity">
    <reaction evidence="1">
        <text>Hydrolyzes single-stranded DNA or mismatched double-stranded DNA and polynucleotides, releasing free uracil.</text>
        <dbReference type="EC" id="3.2.2.27"/>
    </reaction>
</comment>
<keyword evidence="8" id="KW-0378">Hydrolase</keyword>
<evidence type="ECO:0000256" key="10">
    <source>
        <dbReference type="ARBA" id="ARBA00023014"/>
    </source>
</evidence>
<dbReference type="Pfam" id="PF03167">
    <property type="entry name" value="UDG"/>
    <property type="match status" value="1"/>
</dbReference>
<dbReference type="RefSeq" id="WP_128753085.1">
    <property type="nucleotide sequence ID" value="NZ_CP035282.1"/>
</dbReference>
<keyword evidence="7" id="KW-0227">DNA damage</keyword>
<evidence type="ECO:0000256" key="2">
    <source>
        <dbReference type="ARBA" id="ARBA00006521"/>
    </source>
</evidence>
<evidence type="ECO:0000256" key="9">
    <source>
        <dbReference type="ARBA" id="ARBA00023004"/>
    </source>
</evidence>
<evidence type="ECO:0000256" key="8">
    <source>
        <dbReference type="ARBA" id="ARBA00022801"/>
    </source>
</evidence>
<dbReference type="InterPro" id="IPR005273">
    <property type="entry name" value="Ura-DNA_glyco_family4"/>
</dbReference>
<evidence type="ECO:0000256" key="1">
    <source>
        <dbReference type="ARBA" id="ARBA00001400"/>
    </source>
</evidence>
<keyword evidence="11" id="KW-0234">DNA repair</keyword>
<organism evidence="13 14">
    <name type="scientific">Acidilutibacter cellobiosedens</name>
    <dbReference type="NCBI Taxonomy" id="2507161"/>
    <lineage>
        <taxon>Bacteria</taxon>
        <taxon>Bacillati</taxon>
        <taxon>Bacillota</taxon>
        <taxon>Tissierellia</taxon>
        <taxon>Tissierellales</taxon>
        <taxon>Acidilutibacteraceae</taxon>
        <taxon>Acidilutibacter</taxon>
    </lineage>
</organism>
<evidence type="ECO:0000256" key="5">
    <source>
        <dbReference type="ARBA" id="ARBA00022485"/>
    </source>
</evidence>
<evidence type="ECO:0000313" key="13">
    <source>
        <dbReference type="EMBL" id="QAT62734.1"/>
    </source>
</evidence>
<dbReference type="Gene3D" id="3.40.470.10">
    <property type="entry name" value="Uracil-DNA glycosylase-like domain"/>
    <property type="match status" value="1"/>
</dbReference>
<dbReference type="NCBIfam" id="TIGR00758">
    <property type="entry name" value="UDG_fam4"/>
    <property type="match status" value="1"/>
</dbReference>
<reference evidence="14" key="1">
    <citation type="submission" date="2019-01" db="EMBL/GenBank/DDBJ databases">
        <title>Draft genomes of a novel of Sporanaerobacter strains.</title>
        <authorList>
            <person name="Ma S."/>
        </authorList>
    </citation>
    <scope>NUCLEOTIDE SEQUENCE [LARGE SCALE GENOMIC DNA]</scope>
    <source>
        <strain evidence="14">NJN-17</strain>
    </source>
</reference>
<keyword evidence="9" id="KW-0408">Iron</keyword>
<evidence type="ECO:0000313" key="14">
    <source>
        <dbReference type="Proteomes" id="UP000287969"/>
    </source>
</evidence>
<dbReference type="Proteomes" id="UP000287969">
    <property type="component" value="Chromosome"/>
</dbReference>
<evidence type="ECO:0000256" key="4">
    <source>
        <dbReference type="ARBA" id="ARBA00019403"/>
    </source>
</evidence>
<proteinExistence type="inferred from homology"/>
<dbReference type="KEGG" id="spoa:EQM13_14760"/>
<name>A0A410QFY1_9FIRM</name>
<dbReference type="GO" id="GO:0046872">
    <property type="term" value="F:metal ion binding"/>
    <property type="evidence" value="ECO:0007669"/>
    <property type="project" value="UniProtKB-KW"/>
</dbReference>
<dbReference type="InterPro" id="IPR051536">
    <property type="entry name" value="UDG_Type-4/5"/>
</dbReference>
<dbReference type="EC" id="3.2.2.27" evidence="3"/>
<evidence type="ECO:0000256" key="3">
    <source>
        <dbReference type="ARBA" id="ARBA00012030"/>
    </source>
</evidence>
<dbReference type="SUPFAM" id="SSF52141">
    <property type="entry name" value="Uracil-DNA glycosylase-like"/>
    <property type="match status" value="1"/>
</dbReference>
<dbReference type="GO" id="GO:0051539">
    <property type="term" value="F:4 iron, 4 sulfur cluster binding"/>
    <property type="evidence" value="ECO:0007669"/>
    <property type="project" value="UniProtKB-KW"/>
</dbReference>
<feature type="domain" description="Uracil-DNA glycosylase-like" evidence="12">
    <location>
        <begin position="28"/>
        <end position="174"/>
    </location>
</feature>
<sequence>MYTLEELEYIVSKCHRCDLSQGRTNVVFGEGNKKARLMFIGEGPGYNEDQQGRPFVGKAGQLLDKMIEAIGLKREDVYIANIVKCRPPNNRNPYEEESVICIEYLRWQVKIINPDIIVCLGAIAARNIISPDFKITADRGKWIQRGSFYIMPTYHPAALLRDENKKKDSWEDFKKIRDKYKEVILTPRKDEVIEE</sequence>
<dbReference type="SMART" id="SM00986">
    <property type="entry name" value="UDG"/>
    <property type="match status" value="1"/>
</dbReference>
<keyword evidence="10" id="KW-0411">Iron-sulfur</keyword>
<dbReference type="InterPro" id="IPR005122">
    <property type="entry name" value="Uracil-DNA_glycosylase-like"/>
</dbReference>
<evidence type="ECO:0000256" key="11">
    <source>
        <dbReference type="ARBA" id="ARBA00023204"/>
    </source>
</evidence>
<dbReference type="PANTHER" id="PTHR33693">
    <property type="entry name" value="TYPE-5 URACIL-DNA GLYCOSYLASE"/>
    <property type="match status" value="1"/>
</dbReference>
<dbReference type="GO" id="GO:0006281">
    <property type="term" value="P:DNA repair"/>
    <property type="evidence" value="ECO:0007669"/>
    <property type="project" value="UniProtKB-KW"/>
</dbReference>
<dbReference type="AlphaFoldDB" id="A0A410QFY1"/>
<dbReference type="InterPro" id="IPR036895">
    <property type="entry name" value="Uracil-DNA_glycosylase-like_sf"/>
</dbReference>
<keyword evidence="5" id="KW-0004">4Fe-4S</keyword>
<dbReference type="SMART" id="SM00987">
    <property type="entry name" value="UreE_C"/>
    <property type="match status" value="1"/>
</dbReference>
<dbReference type="GO" id="GO:0004844">
    <property type="term" value="F:uracil DNA N-glycosylase activity"/>
    <property type="evidence" value="ECO:0007669"/>
    <property type="project" value="UniProtKB-EC"/>
</dbReference>
<dbReference type="OrthoDB" id="5290748at2"/>
<dbReference type="PANTHER" id="PTHR33693:SF1">
    <property type="entry name" value="TYPE-4 URACIL-DNA GLYCOSYLASE"/>
    <property type="match status" value="1"/>
</dbReference>
<keyword evidence="14" id="KW-1185">Reference proteome</keyword>
<comment type="similarity">
    <text evidence="2">Belongs to the uracil-DNA glycosylase (UDG) superfamily. Type 4 (UDGa) family.</text>
</comment>
<evidence type="ECO:0000256" key="6">
    <source>
        <dbReference type="ARBA" id="ARBA00022723"/>
    </source>
</evidence>
<gene>
    <name evidence="13" type="ORF">EQM13_14760</name>
</gene>
<dbReference type="CDD" id="cd10030">
    <property type="entry name" value="UDG-F4_TTUDGA_SPO1dp_like"/>
    <property type="match status" value="1"/>
</dbReference>
<evidence type="ECO:0000256" key="7">
    <source>
        <dbReference type="ARBA" id="ARBA00022763"/>
    </source>
</evidence>
<evidence type="ECO:0000259" key="12">
    <source>
        <dbReference type="SMART" id="SM00986"/>
    </source>
</evidence>
<protein>
    <recommendedName>
        <fullName evidence="4">Type-4 uracil-DNA glycosylase</fullName>
        <ecNumber evidence="3">3.2.2.27</ecNumber>
    </recommendedName>
</protein>